<evidence type="ECO:0000256" key="2">
    <source>
        <dbReference type="ARBA" id="ARBA00022771"/>
    </source>
</evidence>
<dbReference type="InterPro" id="IPR013083">
    <property type="entry name" value="Znf_RING/FYVE/PHD"/>
</dbReference>
<dbReference type="Proteomes" id="UP000790833">
    <property type="component" value="Unassembled WGS sequence"/>
</dbReference>
<dbReference type="EMBL" id="JAHMUF010000020">
    <property type="protein sequence ID" value="KAG7192127.1"/>
    <property type="molecule type" value="Genomic_DNA"/>
</dbReference>
<dbReference type="GO" id="GO:0008270">
    <property type="term" value="F:zinc ion binding"/>
    <property type="evidence" value="ECO:0007669"/>
    <property type="project" value="UniProtKB-KW"/>
</dbReference>
<feature type="compositionally biased region" description="Polar residues" evidence="5">
    <location>
        <begin position="116"/>
        <end position="146"/>
    </location>
</feature>
<feature type="compositionally biased region" description="Low complexity" evidence="5">
    <location>
        <begin position="103"/>
        <end position="115"/>
    </location>
</feature>
<evidence type="ECO:0000256" key="4">
    <source>
        <dbReference type="PROSITE-ProRule" id="PRU00175"/>
    </source>
</evidence>
<feature type="compositionally biased region" description="Polar residues" evidence="5">
    <location>
        <begin position="19"/>
        <end position="48"/>
    </location>
</feature>
<dbReference type="SMART" id="SM00184">
    <property type="entry name" value="RING"/>
    <property type="match status" value="1"/>
</dbReference>
<evidence type="ECO:0000256" key="3">
    <source>
        <dbReference type="ARBA" id="ARBA00022833"/>
    </source>
</evidence>
<keyword evidence="1" id="KW-0479">Metal-binding</keyword>
<accession>A0A9P7V678</accession>
<dbReference type="InterPro" id="IPR001841">
    <property type="entry name" value="Znf_RING"/>
</dbReference>
<feature type="region of interest" description="Disordered" evidence="5">
    <location>
        <begin position="103"/>
        <end position="219"/>
    </location>
</feature>
<proteinExistence type="predicted"/>
<feature type="region of interest" description="Disordered" evidence="5">
    <location>
        <begin position="335"/>
        <end position="386"/>
    </location>
</feature>
<dbReference type="PANTHER" id="PTHR15710:SF74">
    <property type="entry name" value="RING-TYPE E3 UBIQUITIN TRANSFERASE-RELATED"/>
    <property type="match status" value="1"/>
</dbReference>
<feature type="compositionally biased region" description="Low complexity" evidence="5">
    <location>
        <begin position="1"/>
        <end position="18"/>
    </location>
</feature>
<reference evidence="7" key="1">
    <citation type="submission" date="2021-03" db="EMBL/GenBank/DDBJ databases">
        <authorList>
            <person name="Palmer J.M."/>
        </authorList>
    </citation>
    <scope>NUCLEOTIDE SEQUENCE</scope>
    <source>
        <strain evidence="7">ARV_011</strain>
    </source>
</reference>
<keyword evidence="3" id="KW-0862">Zinc</keyword>
<feature type="region of interest" description="Disordered" evidence="5">
    <location>
        <begin position="1"/>
        <end position="52"/>
    </location>
</feature>
<dbReference type="PANTHER" id="PTHR15710">
    <property type="entry name" value="E3 UBIQUITIN-PROTEIN LIGASE PRAJA"/>
    <property type="match status" value="1"/>
</dbReference>
<sequence>MDNTDNSNNTSANQTANSGGDTPSSINQQNITPSGEQQPTRNGNNDTGNGALRGYSRAREMYHDWISSNREAVGPSSIVVNEDHSGDSYNILSRILGGLNDNLNNSNTNNNNNNNEAQSVPDSADDSNLTSPALTLLGTEQASRPGNATERDSASGTTTGSSVPDSATDSAPASGNTGDSNSDPSSSFSPSTGAAVEGSSTSSSSTSNPTDATAMDNENDGQIIITVNYAFSDENNPANPNRTGSLVMTIPNVASNRTPGVIDELILLATQLAYSSIVDGMKVHKGITVEKFNSFAVRDSGTLLDKNCSICFEEFQGLSLNDNIKKRSREDLLDTVKRRKQDSPAPTETPSNDVTSSSTSASTSTSTSTSASTSSSSSSRGNNNNQQPQYLAEVTTNFLHVPIEIPCGHVFGKSCLCEWFKEHSSCPLCRSSVTATDKMDPSNNNELDTTGNNTQENPDNQTGANIQDESNSTTTATNDSSTNTTVAPANDRPRMQTFTIFSTSTPTSIFPRFPRRPNQFGAAPNPREVVIPNSTSTTTTPRERGNDTESFISSLLSLFRRPQTASPEPLFPTTIGSRRTANGIETTHDEGVHELTNLRSLINGETSQTNDTPNDGDDNNETNNQENADHNEANNNDETTDTA</sequence>
<feature type="region of interest" description="Disordered" evidence="5">
    <location>
        <begin position="520"/>
        <end position="547"/>
    </location>
</feature>
<name>A0A9P7V678_9ASCO</name>
<evidence type="ECO:0000256" key="5">
    <source>
        <dbReference type="SAM" id="MobiDB-lite"/>
    </source>
</evidence>
<dbReference type="GO" id="GO:0016874">
    <property type="term" value="F:ligase activity"/>
    <property type="evidence" value="ECO:0007669"/>
    <property type="project" value="UniProtKB-KW"/>
</dbReference>
<dbReference type="SUPFAM" id="SSF57850">
    <property type="entry name" value="RING/U-box"/>
    <property type="match status" value="1"/>
</dbReference>
<dbReference type="GeneID" id="66115866"/>
<keyword evidence="2 4" id="KW-0863">Zinc-finger</keyword>
<feature type="region of interest" description="Disordered" evidence="5">
    <location>
        <begin position="433"/>
        <end position="494"/>
    </location>
</feature>
<protein>
    <submittedName>
        <fullName evidence="7">Ubiquitin-protein ligase</fullName>
    </submittedName>
</protein>
<evidence type="ECO:0000313" key="8">
    <source>
        <dbReference type="Proteomes" id="UP000790833"/>
    </source>
</evidence>
<evidence type="ECO:0000313" key="7">
    <source>
        <dbReference type="EMBL" id="KAG7192127.1"/>
    </source>
</evidence>
<evidence type="ECO:0000256" key="1">
    <source>
        <dbReference type="ARBA" id="ARBA00022723"/>
    </source>
</evidence>
<dbReference type="OrthoDB" id="8062037at2759"/>
<feature type="compositionally biased region" description="Low complexity" evidence="5">
    <location>
        <begin position="355"/>
        <end position="379"/>
    </location>
</feature>
<dbReference type="Pfam" id="PF13639">
    <property type="entry name" value="zf-RING_2"/>
    <property type="match status" value="1"/>
</dbReference>
<feature type="compositionally biased region" description="Polar residues" evidence="5">
    <location>
        <begin position="154"/>
        <end position="173"/>
    </location>
</feature>
<keyword evidence="7" id="KW-0436">Ligase</keyword>
<feature type="compositionally biased region" description="Low complexity" evidence="5">
    <location>
        <begin position="174"/>
        <end position="192"/>
    </location>
</feature>
<organism evidence="7 8">
    <name type="scientific">Scheffersomyces spartinae</name>
    <dbReference type="NCBI Taxonomy" id="45513"/>
    <lineage>
        <taxon>Eukaryota</taxon>
        <taxon>Fungi</taxon>
        <taxon>Dikarya</taxon>
        <taxon>Ascomycota</taxon>
        <taxon>Saccharomycotina</taxon>
        <taxon>Pichiomycetes</taxon>
        <taxon>Debaryomycetaceae</taxon>
        <taxon>Scheffersomyces</taxon>
    </lineage>
</organism>
<feature type="region of interest" description="Disordered" evidence="5">
    <location>
        <begin position="603"/>
        <end position="643"/>
    </location>
</feature>
<feature type="domain" description="RING-type" evidence="6">
    <location>
        <begin position="406"/>
        <end position="430"/>
    </location>
</feature>
<feature type="compositionally biased region" description="Low complexity" evidence="5">
    <location>
        <begin position="470"/>
        <end position="485"/>
    </location>
</feature>
<dbReference type="Gene3D" id="3.30.40.10">
    <property type="entry name" value="Zinc/RING finger domain, C3HC4 (zinc finger)"/>
    <property type="match status" value="1"/>
</dbReference>
<dbReference type="PROSITE" id="PS50089">
    <property type="entry name" value="ZF_RING_2"/>
    <property type="match status" value="1"/>
</dbReference>
<evidence type="ECO:0000259" key="6">
    <source>
        <dbReference type="PROSITE" id="PS50089"/>
    </source>
</evidence>
<comment type="caution">
    <text evidence="7">The sequence shown here is derived from an EMBL/GenBank/DDBJ whole genome shotgun (WGS) entry which is preliminary data.</text>
</comment>
<gene>
    <name evidence="7" type="primary">SAN1</name>
    <name evidence="7" type="ORF">KQ657_002492</name>
</gene>
<feature type="compositionally biased region" description="Polar residues" evidence="5">
    <location>
        <begin position="433"/>
        <end position="469"/>
    </location>
</feature>
<feature type="compositionally biased region" description="Polar residues" evidence="5">
    <location>
        <begin position="344"/>
        <end position="354"/>
    </location>
</feature>
<keyword evidence="8" id="KW-1185">Reference proteome</keyword>
<dbReference type="AlphaFoldDB" id="A0A9P7V678"/>
<dbReference type="RefSeq" id="XP_043047678.1">
    <property type="nucleotide sequence ID" value="XM_043193252.1"/>
</dbReference>